<evidence type="ECO:0000313" key="11">
    <source>
        <dbReference type="Proteomes" id="UP000790833"/>
    </source>
</evidence>
<dbReference type="SUPFAM" id="SSF52833">
    <property type="entry name" value="Thioredoxin-like"/>
    <property type="match status" value="2"/>
</dbReference>
<keyword evidence="7" id="KW-0676">Redox-active center</keyword>
<dbReference type="EMBL" id="JAHMUF010000016">
    <property type="protein sequence ID" value="KAG7192788.1"/>
    <property type="molecule type" value="Genomic_DNA"/>
</dbReference>
<reference evidence="10" key="1">
    <citation type="submission" date="2021-03" db="EMBL/GenBank/DDBJ databases">
        <authorList>
            <person name="Palmer J.M."/>
        </authorList>
    </citation>
    <scope>NUCLEOTIDE SEQUENCE</scope>
    <source>
        <strain evidence="10">ARV_011</strain>
    </source>
</reference>
<evidence type="ECO:0000256" key="1">
    <source>
        <dbReference type="ARBA" id="ARBA00001182"/>
    </source>
</evidence>
<keyword evidence="11" id="KW-1185">Reference proteome</keyword>
<dbReference type="InterPro" id="IPR013766">
    <property type="entry name" value="Thioredoxin_domain"/>
</dbReference>
<feature type="signal peptide" evidence="8">
    <location>
        <begin position="1"/>
        <end position="22"/>
    </location>
</feature>
<evidence type="ECO:0000259" key="9">
    <source>
        <dbReference type="PROSITE" id="PS51352"/>
    </source>
</evidence>
<evidence type="ECO:0000313" key="10">
    <source>
        <dbReference type="EMBL" id="KAG7192788.1"/>
    </source>
</evidence>
<dbReference type="EC" id="5.3.4.1" evidence="3"/>
<dbReference type="Pfam" id="PF00085">
    <property type="entry name" value="Thioredoxin"/>
    <property type="match status" value="1"/>
</dbReference>
<feature type="chain" id="PRO_5040310123" description="protein disulfide-isomerase" evidence="8">
    <location>
        <begin position="23"/>
        <end position="380"/>
    </location>
</feature>
<proteinExistence type="inferred from homology"/>
<evidence type="ECO:0000256" key="2">
    <source>
        <dbReference type="ARBA" id="ARBA00006347"/>
    </source>
</evidence>
<dbReference type="GO" id="GO:0005783">
    <property type="term" value="C:endoplasmic reticulum"/>
    <property type="evidence" value="ECO:0007669"/>
    <property type="project" value="InterPro"/>
</dbReference>
<dbReference type="PROSITE" id="PS51352">
    <property type="entry name" value="THIOREDOXIN_2"/>
    <property type="match status" value="1"/>
</dbReference>
<dbReference type="RefSeq" id="XP_043048338.1">
    <property type="nucleotide sequence ID" value="XM_043192366.1"/>
</dbReference>
<evidence type="ECO:0000256" key="3">
    <source>
        <dbReference type="ARBA" id="ARBA00012723"/>
    </source>
</evidence>
<dbReference type="PANTHER" id="PTHR45672:SF3">
    <property type="entry name" value="THIOREDOXIN DOMAIN-CONTAINING PROTEIN 5"/>
    <property type="match status" value="1"/>
</dbReference>
<dbReference type="GeneID" id="66114947"/>
<dbReference type="Proteomes" id="UP000790833">
    <property type="component" value="Unassembled WGS sequence"/>
</dbReference>
<sequence>MLIRSVTFAATAVTAFLGLVEGKLVHVNDRNFTDVVINSGKPTLVDFYADWCRHCAKLMPTIEKVAALYDGDDSIQFVKVNGDKDGKVAARKYVDIGYPTVKFFFGKKMDPVEFDGSRDAESLNNFVQLILKTRVKNIDIVDPKLYQSTATKVDDVTFDSHINGSKDSIVLFTESGSTSDSLFQDVWEKVITAYANENDVQFLLVNIKDEMSSGIVDRFKDVISSYGEPTVLVFKKTDTESPKVYSGKKKDAAFVINFINGSLLLFRLPNGRLRNKAGRLLNYEPVIKKLIINVDKVSEKEAYEKFVKDLADSPIGSLDDLSMLEYYDKVIAAILEGRKSHYENELKRISTILDTDVAHINAKSLDSFEKRYNILKAIFG</sequence>
<keyword evidence="4 8" id="KW-0732">Signal</keyword>
<dbReference type="GO" id="GO:0003756">
    <property type="term" value="F:protein disulfide isomerase activity"/>
    <property type="evidence" value="ECO:0007669"/>
    <property type="project" value="UniProtKB-EC"/>
</dbReference>
<name>A0A9P7V7H3_9ASCO</name>
<dbReference type="SUPFAM" id="SSF47933">
    <property type="entry name" value="ERP29 C domain-like"/>
    <property type="match status" value="1"/>
</dbReference>
<evidence type="ECO:0000256" key="6">
    <source>
        <dbReference type="ARBA" id="ARBA00023235"/>
    </source>
</evidence>
<dbReference type="InterPro" id="IPR036249">
    <property type="entry name" value="Thioredoxin-like_sf"/>
</dbReference>
<comment type="similarity">
    <text evidence="2">Belongs to the protein disulfide isomerase family.</text>
</comment>
<dbReference type="Pfam" id="PF07749">
    <property type="entry name" value="ERp29"/>
    <property type="match status" value="1"/>
</dbReference>
<dbReference type="AlphaFoldDB" id="A0A9P7V7H3"/>
<keyword evidence="5" id="KW-1015">Disulfide bond</keyword>
<dbReference type="OrthoDB" id="10264505at2759"/>
<gene>
    <name evidence="10" type="ORF">KQ657_001573</name>
</gene>
<organism evidence="10 11">
    <name type="scientific">Scheffersomyces spartinae</name>
    <dbReference type="NCBI Taxonomy" id="45513"/>
    <lineage>
        <taxon>Eukaryota</taxon>
        <taxon>Fungi</taxon>
        <taxon>Dikarya</taxon>
        <taxon>Ascomycota</taxon>
        <taxon>Saccharomycotina</taxon>
        <taxon>Pichiomycetes</taxon>
        <taxon>Debaryomycetaceae</taxon>
        <taxon>Scheffersomyces</taxon>
    </lineage>
</organism>
<dbReference type="Gene3D" id="1.20.1150.12">
    <property type="entry name" value="Endoplasmic reticulum resident protein 29, C-terminal domain"/>
    <property type="match status" value="1"/>
</dbReference>
<dbReference type="Gene3D" id="3.40.30.10">
    <property type="entry name" value="Glutaredoxin"/>
    <property type="match status" value="2"/>
</dbReference>
<protein>
    <recommendedName>
        <fullName evidence="3">protein disulfide-isomerase</fullName>
        <ecNumber evidence="3">5.3.4.1</ecNumber>
    </recommendedName>
</protein>
<feature type="domain" description="Thioredoxin" evidence="9">
    <location>
        <begin position="4"/>
        <end position="132"/>
    </location>
</feature>
<evidence type="ECO:0000256" key="5">
    <source>
        <dbReference type="ARBA" id="ARBA00023157"/>
    </source>
</evidence>
<dbReference type="PANTHER" id="PTHR45672">
    <property type="entry name" value="PROTEIN DISULFIDE-ISOMERASE C17H9.14C-RELATED"/>
    <property type="match status" value="1"/>
</dbReference>
<dbReference type="InterPro" id="IPR051063">
    <property type="entry name" value="PDI"/>
</dbReference>
<comment type="catalytic activity">
    <reaction evidence="1">
        <text>Catalyzes the rearrangement of -S-S- bonds in proteins.</text>
        <dbReference type="EC" id="5.3.4.1"/>
    </reaction>
</comment>
<accession>A0A9P7V7H3</accession>
<dbReference type="GO" id="GO:0006457">
    <property type="term" value="P:protein folding"/>
    <property type="evidence" value="ECO:0007669"/>
    <property type="project" value="TreeGrafter"/>
</dbReference>
<evidence type="ECO:0000256" key="4">
    <source>
        <dbReference type="ARBA" id="ARBA00022729"/>
    </source>
</evidence>
<dbReference type="InterPro" id="IPR036356">
    <property type="entry name" value="ERp29_C_sf"/>
</dbReference>
<comment type="caution">
    <text evidence="10">The sequence shown here is derived from an EMBL/GenBank/DDBJ whole genome shotgun (WGS) entry which is preliminary data.</text>
</comment>
<evidence type="ECO:0000256" key="8">
    <source>
        <dbReference type="SAM" id="SignalP"/>
    </source>
</evidence>
<keyword evidence="6" id="KW-0413">Isomerase</keyword>
<dbReference type="InterPro" id="IPR011679">
    <property type="entry name" value="ERp29_C"/>
</dbReference>
<evidence type="ECO:0000256" key="7">
    <source>
        <dbReference type="ARBA" id="ARBA00023284"/>
    </source>
</evidence>